<evidence type="ECO:0000313" key="4">
    <source>
        <dbReference type="Proteomes" id="UP000551327"/>
    </source>
</evidence>
<dbReference type="NCBIfam" id="TIGR02780">
    <property type="entry name" value="TrbJ_Ti"/>
    <property type="match status" value="1"/>
</dbReference>
<dbReference type="RefSeq" id="WP_185679125.1">
    <property type="nucleotide sequence ID" value="NZ_JACLAX010000007.1"/>
</dbReference>
<dbReference type="EMBL" id="JACLAX010000007">
    <property type="protein sequence ID" value="MBC2669247.1"/>
    <property type="molecule type" value="Genomic_DNA"/>
</dbReference>
<sequence length="258" mass="27643">MKSPRKPPGLRPILAAGAAVLSLGAAAIMPAPAHAQFGFGGIVYDPSNYAQNVLTAARTLEQINNQIRMLQNQATQLINEARNLQALPLTVLEPLQQQIRQTQQLLSKAQGIAHNVEAIEREFARNYSPASLTGSQRDMVRNAQERWRTSVGAFEDALKVQAGAVQNIEGARTAVQSLVTASQSATGALQAAQAGNQLLALQSQQLADLIATMAAMNRAQALDAANEAAAKAQAREQLRRFVAPGRGYVPVSTKLYRD</sequence>
<feature type="signal peptide" evidence="2">
    <location>
        <begin position="1"/>
        <end position="35"/>
    </location>
</feature>
<reference evidence="3 4" key="1">
    <citation type="submission" date="2020-08" db="EMBL/GenBank/DDBJ databases">
        <title>The genome sequence of type strain Novosphingobium piscinae KCTC 42194.</title>
        <authorList>
            <person name="Liu Y."/>
        </authorList>
    </citation>
    <scope>NUCLEOTIDE SEQUENCE [LARGE SCALE GENOMIC DNA]</scope>
    <source>
        <strain evidence="3 4">KCTC 42194</strain>
    </source>
</reference>
<organism evidence="3 4">
    <name type="scientific">Novosphingobium piscinae</name>
    <dbReference type="NCBI Taxonomy" id="1507448"/>
    <lineage>
        <taxon>Bacteria</taxon>
        <taxon>Pseudomonadati</taxon>
        <taxon>Pseudomonadota</taxon>
        <taxon>Alphaproteobacteria</taxon>
        <taxon>Sphingomonadales</taxon>
        <taxon>Sphingomonadaceae</taxon>
        <taxon>Novosphingobium</taxon>
    </lineage>
</organism>
<feature type="coiled-coil region" evidence="1">
    <location>
        <begin position="53"/>
        <end position="87"/>
    </location>
</feature>
<evidence type="ECO:0000256" key="2">
    <source>
        <dbReference type="SAM" id="SignalP"/>
    </source>
</evidence>
<keyword evidence="1" id="KW-0175">Coiled coil</keyword>
<name>A0A7X1FZJ6_9SPHN</name>
<evidence type="ECO:0000313" key="3">
    <source>
        <dbReference type="EMBL" id="MBC2669247.1"/>
    </source>
</evidence>
<keyword evidence="4" id="KW-1185">Reference proteome</keyword>
<comment type="caution">
    <text evidence="3">The sequence shown here is derived from an EMBL/GenBank/DDBJ whole genome shotgun (WGS) entry which is preliminary data.</text>
</comment>
<keyword evidence="2" id="KW-0732">Signal</keyword>
<dbReference type="Proteomes" id="UP000551327">
    <property type="component" value="Unassembled WGS sequence"/>
</dbReference>
<accession>A0A7X1FZJ6</accession>
<protein>
    <submittedName>
        <fullName evidence="3">P-type conjugative transfer protein TrbJ</fullName>
    </submittedName>
</protein>
<evidence type="ECO:0000256" key="1">
    <source>
        <dbReference type="SAM" id="Coils"/>
    </source>
</evidence>
<dbReference type="AlphaFoldDB" id="A0A7X1FZJ6"/>
<feature type="chain" id="PRO_5031218046" evidence="2">
    <location>
        <begin position="36"/>
        <end position="258"/>
    </location>
</feature>
<dbReference type="InterPro" id="IPR014147">
    <property type="entry name" value="T4SS_TrbJ"/>
</dbReference>
<proteinExistence type="predicted"/>
<dbReference type="NCBIfam" id="NF010448">
    <property type="entry name" value="PRK13874.1"/>
    <property type="match status" value="1"/>
</dbReference>
<gene>
    <name evidence="3" type="primary">trbJ</name>
    <name evidence="3" type="ORF">H7F53_08835</name>
</gene>